<evidence type="ECO:0000256" key="2">
    <source>
        <dbReference type="ARBA" id="ARBA00023015"/>
    </source>
</evidence>
<evidence type="ECO:0000259" key="5">
    <source>
        <dbReference type="PROSITE" id="PS50931"/>
    </source>
</evidence>
<feature type="domain" description="HTH lysR-type" evidence="5">
    <location>
        <begin position="5"/>
        <end position="62"/>
    </location>
</feature>
<dbReference type="InterPro" id="IPR000847">
    <property type="entry name" value="LysR_HTH_N"/>
</dbReference>
<evidence type="ECO:0000313" key="7">
    <source>
        <dbReference type="Proteomes" id="UP001296921"/>
    </source>
</evidence>
<keyword evidence="4" id="KW-0804">Transcription</keyword>
<keyword evidence="7" id="KW-1185">Reference proteome</keyword>
<organism evidence="6 7">
    <name type="scientific">Limnobaculum allomyrinae</name>
    <dbReference type="NCBI Taxonomy" id="2791986"/>
    <lineage>
        <taxon>Bacteria</taxon>
        <taxon>Pseudomonadati</taxon>
        <taxon>Pseudomonadota</taxon>
        <taxon>Gammaproteobacteria</taxon>
        <taxon>Enterobacterales</taxon>
        <taxon>Budviciaceae</taxon>
        <taxon>Limnobaculum</taxon>
    </lineage>
</organism>
<comment type="similarity">
    <text evidence="1">Belongs to the LysR transcriptional regulatory family.</text>
</comment>
<keyword evidence="2" id="KW-0805">Transcription regulation</keyword>
<dbReference type="RefSeq" id="WP_218468188.1">
    <property type="nucleotide sequence ID" value="NZ_JADRCR010000002.1"/>
</dbReference>
<reference evidence="6 7" key="1">
    <citation type="submission" date="2020-11" db="EMBL/GenBank/DDBJ databases">
        <title>Insectihabitans protaetiae gen. nov. sp. nov. and Insectihabitans allomyrinae sp. nov., isolated from larvae of Protaetia brevitarsis seulensis and Allomyrina dichotoma, respectively.</title>
        <authorList>
            <person name="Lee S.D."/>
            <person name="Byeon Y.-S."/>
            <person name="Kim S.-M."/>
            <person name="Yang H.L."/>
            <person name="Kim I.S."/>
        </authorList>
    </citation>
    <scope>NUCLEOTIDE SEQUENCE [LARGE SCALE GENOMIC DNA]</scope>
    <source>
        <strain evidence="6 7">BWR-B9</strain>
    </source>
</reference>
<evidence type="ECO:0000313" key="6">
    <source>
        <dbReference type="EMBL" id="MBK5143068.1"/>
    </source>
</evidence>
<evidence type="ECO:0000256" key="3">
    <source>
        <dbReference type="ARBA" id="ARBA00023125"/>
    </source>
</evidence>
<dbReference type="Pfam" id="PF00126">
    <property type="entry name" value="HTH_1"/>
    <property type="match status" value="1"/>
</dbReference>
<dbReference type="EMBL" id="JADRCR010000002">
    <property type="protein sequence ID" value="MBK5143068.1"/>
    <property type="molecule type" value="Genomic_DNA"/>
</dbReference>
<accession>A0ABS1IMU6</accession>
<evidence type="ECO:0000256" key="4">
    <source>
        <dbReference type="ARBA" id="ARBA00023163"/>
    </source>
</evidence>
<dbReference type="PANTHER" id="PTHR30118">
    <property type="entry name" value="HTH-TYPE TRANSCRIPTIONAL REGULATOR LEUO-RELATED"/>
    <property type="match status" value="1"/>
</dbReference>
<keyword evidence="3" id="KW-0238">DNA-binding</keyword>
<comment type="caution">
    <text evidence="6">The sequence shown here is derived from an EMBL/GenBank/DDBJ whole genome shotgun (WGS) entry which is preliminary data.</text>
</comment>
<proteinExistence type="inferred from homology"/>
<name>A0ABS1IMU6_9GAMM</name>
<dbReference type="Proteomes" id="UP001296921">
    <property type="component" value="Unassembled WGS sequence"/>
</dbReference>
<gene>
    <name evidence="6" type="ORF">I2494_04945</name>
</gene>
<evidence type="ECO:0000256" key="1">
    <source>
        <dbReference type="ARBA" id="ARBA00009437"/>
    </source>
</evidence>
<protein>
    <submittedName>
        <fullName evidence="6">LysR family transcriptional regulator</fullName>
    </submittedName>
</protein>
<dbReference type="InterPro" id="IPR050389">
    <property type="entry name" value="LysR-type_TF"/>
</dbReference>
<dbReference type="PROSITE" id="PS50931">
    <property type="entry name" value="HTH_LYSR"/>
    <property type="match status" value="1"/>
</dbReference>
<dbReference type="PANTHER" id="PTHR30118:SF14">
    <property type="entry name" value="LYSR FAMILY TRANSCRIPTIONAL REGULATOR"/>
    <property type="match status" value="1"/>
</dbReference>
<sequence length="300" mass="34109">MQSKLDLNLARILCEIIDTGSVSAAAESLKSNISTISTGLNKLRKHHNNILLFRQGNGMQPTALALELYNFYRPALNLFDEADKHKGDTSQLAAPPKLRIATIPLLDLLLVDKFLDDPDFCGGSSWDIFSIPQDPTTRIERLRRKQIDIDIGYNLPKDSSLLSYPLNYGNLVMVCKKDHPRINQRITLEQYKQESPLGLISPDEKFGKEIPIFQHADSSILFKQFRSSSIVTVLVQVSTKELIAFIPAVLAPWVCQKFNLRTIEYDFLINETILFYAHIHRSEKHNVMLKKIIAFLSDLE</sequence>